<protein>
    <recommendedName>
        <fullName evidence="3">F-box domain-containing protein</fullName>
    </recommendedName>
</protein>
<dbReference type="Proteomes" id="UP001175211">
    <property type="component" value="Unassembled WGS sequence"/>
</dbReference>
<dbReference type="SUPFAM" id="SSF52047">
    <property type="entry name" value="RNI-like"/>
    <property type="match status" value="1"/>
</dbReference>
<sequence length="465" mass="52999">MDQSSKVPVLLRRVPTSTLSRIFTLVKEERYDVFDVSRGPWALSHVCRDWRAILLLGSLWTGLSVDQTKCSFKLKDPLSLLQTALSRLGPFHPLDFTFRTNYRCFDESQKGIVDALLLEVIQVSKQWRIATIELSPERMRTLFTVRNNTPNLQTLHLKCSDIHEFGTIDAFALSPNLSKVTLQNFGHLKNRIELPYPRLVAFSDDREWGDESMTEYYVALLRRSPKLERLLTNHQLLGPHSKKPGLFSKAKPSIITNASLRDLHACDSALMRRISLPALESLTVNSYDVTLPDDILPAIRDMLVQSKCALRTLSIFDPPGSSDLTRILEINPQLTELRLRFPSWSKKQDNTIKSLIATVVKRANSFLPQLRVLDINMYDCEFLGVGFAFISTGLLDLVKARPGLRVLNVQILTQDVLSGLSPKDVNELRAFKEQGRELSITTRGEYRKGTDDQRFTQTERLRVYV</sequence>
<dbReference type="AlphaFoldDB" id="A0AA39TQH9"/>
<gene>
    <name evidence="1" type="ORF">EV420DRAFT_213488</name>
</gene>
<evidence type="ECO:0000313" key="1">
    <source>
        <dbReference type="EMBL" id="KAK0460514.1"/>
    </source>
</evidence>
<dbReference type="EMBL" id="JAUEPS010000012">
    <property type="protein sequence ID" value="KAK0460514.1"/>
    <property type="molecule type" value="Genomic_DNA"/>
</dbReference>
<accession>A0AA39TQH9</accession>
<evidence type="ECO:0008006" key="3">
    <source>
        <dbReference type="Google" id="ProtNLM"/>
    </source>
</evidence>
<dbReference type="RefSeq" id="XP_060332553.1">
    <property type="nucleotide sequence ID" value="XM_060481243.1"/>
</dbReference>
<dbReference type="Gene3D" id="3.80.10.10">
    <property type="entry name" value="Ribonuclease Inhibitor"/>
    <property type="match status" value="1"/>
</dbReference>
<organism evidence="1 2">
    <name type="scientific">Armillaria tabescens</name>
    <name type="common">Ringless honey mushroom</name>
    <name type="synonym">Agaricus tabescens</name>
    <dbReference type="NCBI Taxonomy" id="1929756"/>
    <lineage>
        <taxon>Eukaryota</taxon>
        <taxon>Fungi</taxon>
        <taxon>Dikarya</taxon>
        <taxon>Basidiomycota</taxon>
        <taxon>Agaricomycotina</taxon>
        <taxon>Agaricomycetes</taxon>
        <taxon>Agaricomycetidae</taxon>
        <taxon>Agaricales</taxon>
        <taxon>Marasmiineae</taxon>
        <taxon>Physalacriaceae</taxon>
        <taxon>Desarmillaria</taxon>
    </lineage>
</organism>
<dbReference type="InterPro" id="IPR032675">
    <property type="entry name" value="LRR_dom_sf"/>
</dbReference>
<comment type="caution">
    <text evidence="1">The sequence shown here is derived from an EMBL/GenBank/DDBJ whole genome shotgun (WGS) entry which is preliminary data.</text>
</comment>
<name>A0AA39TQH9_ARMTA</name>
<reference evidence="1" key="1">
    <citation type="submission" date="2023-06" db="EMBL/GenBank/DDBJ databases">
        <authorList>
            <consortium name="Lawrence Berkeley National Laboratory"/>
            <person name="Ahrendt S."/>
            <person name="Sahu N."/>
            <person name="Indic B."/>
            <person name="Wong-Bajracharya J."/>
            <person name="Merenyi Z."/>
            <person name="Ke H.-M."/>
            <person name="Monk M."/>
            <person name="Kocsube S."/>
            <person name="Drula E."/>
            <person name="Lipzen A."/>
            <person name="Balint B."/>
            <person name="Henrissat B."/>
            <person name="Andreopoulos B."/>
            <person name="Martin F.M."/>
            <person name="Harder C.B."/>
            <person name="Rigling D."/>
            <person name="Ford K.L."/>
            <person name="Foster G.D."/>
            <person name="Pangilinan J."/>
            <person name="Papanicolaou A."/>
            <person name="Barry K."/>
            <person name="LaButti K."/>
            <person name="Viragh M."/>
            <person name="Koriabine M."/>
            <person name="Yan M."/>
            <person name="Riley R."/>
            <person name="Champramary S."/>
            <person name="Plett K.L."/>
            <person name="Tsai I.J."/>
            <person name="Slot J."/>
            <person name="Sipos G."/>
            <person name="Plett J."/>
            <person name="Nagy L.G."/>
            <person name="Grigoriev I.V."/>
        </authorList>
    </citation>
    <scope>NUCLEOTIDE SEQUENCE</scope>
    <source>
        <strain evidence="1">CCBAS 213</strain>
    </source>
</reference>
<dbReference type="GeneID" id="85364791"/>
<keyword evidence="2" id="KW-1185">Reference proteome</keyword>
<evidence type="ECO:0000313" key="2">
    <source>
        <dbReference type="Proteomes" id="UP001175211"/>
    </source>
</evidence>
<proteinExistence type="predicted"/>